<organism evidence="1">
    <name type="scientific">Rhizophora mucronata</name>
    <name type="common">Asiatic mangrove</name>
    <dbReference type="NCBI Taxonomy" id="61149"/>
    <lineage>
        <taxon>Eukaryota</taxon>
        <taxon>Viridiplantae</taxon>
        <taxon>Streptophyta</taxon>
        <taxon>Embryophyta</taxon>
        <taxon>Tracheophyta</taxon>
        <taxon>Spermatophyta</taxon>
        <taxon>Magnoliopsida</taxon>
        <taxon>eudicotyledons</taxon>
        <taxon>Gunneridae</taxon>
        <taxon>Pentapetalae</taxon>
        <taxon>rosids</taxon>
        <taxon>fabids</taxon>
        <taxon>Malpighiales</taxon>
        <taxon>Rhizophoraceae</taxon>
        <taxon>Rhizophora</taxon>
    </lineage>
</organism>
<dbReference type="EMBL" id="GGEC01009132">
    <property type="protein sequence ID" value="MBW89615.1"/>
    <property type="molecule type" value="Transcribed_RNA"/>
</dbReference>
<proteinExistence type="predicted"/>
<name>A0A2P2J7Z7_RHIMU</name>
<reference evidence="1" key="1">
    <citation type="submission" date="2018-02" db="EMBL/GenBank/DDBJ databases">
        <title>Rhizophora mucronata_Transcriptome.</title>
        <authorList>
            <person name="Meera S.P."/>
            <person name="Sreeshan A."/>
            <person name="Augustine A."/>
        </authorList>
    </citation>
    <scope>NUCLEOTIDE SEQUENCE</scope>
    <source>
        <tissue evidence="1">Leaf</tissue>
    </source>
</reference>
<protein>
    <submittedName>
        <fullName evidence="1">Uncharacterized protein</fullName>
    </submittedName>
</protein>
<accession>A0A2P2J7Z7</accession>
<sequence>MGELLETIAGRLDSQVDVRILLLNIRYESTVIINISNFSAGPLTCRRLKYQRAAF</sequence>
<dbReference type="AlphaFoldDB" id="A0A2P2J7Z7"/>
<evidence type="ECO:0000313" key="1">
    <source>
        <dbReference type="EMBL" id="MBW89615.1"/>
    </source>
</evidence>